<evidence type="ECO:0000256" key="1">
    <source>
        <dbReference type="SAM" id="MobiDB-lite"/>
    </source>
</evidence>
<keyword evidence="3" id="KW-1185">Reference proteome</keyword>
<dbReference type="Proteomes" id="UP001366503">
    <property type="component" value="Unassembled WGS sequence"/>
</dbReference>
<organism evidence="2 3">
    <name type="scientific">Mesorhizobium argentiipisi</name>
    <dbReference type="NCBI Taxonomy" id="3015175"/>
    <lineage>
        <taxon>Bacteria</taxon>
        <taxon>Pseudomonadati</taxon>
        <taxon>Pseudomonadota</taxon>
        <taxon>Alphaproteobacteria</taxon>
        <taxon>Hyphomicrobiales</taxon>
        <taxon>Phyllobacteriaceae</taxon>
        <taxon>Mesorhizobium</taxon>
    </lineage>
</organism>
<comment type="caution">
    <text evidence="2">The sequence shown here is derived from an EMBL/GenBank/DDBJ whole genome shotgun (WGS) entry which is preliminary data.</text>
</comment>
<accession>A0ABU8KEC8</accession>
<sequence length="31" mass="3418">MKKTYEKPVLTKRGMLSRVTAQQAPSGAQPD</sequence>
<feature type="compositionally biased region" description="Polar residues" evidence="1">
    <location>
        <begin position="19"/>
        <end position="31"/>
    </location>
</feature>
<reference evidence="2 3" key="1">
    <citation type="submission" date="2022-12" db="EMBL/GenBank/DDBJ databases">
        <authorList>
            <person name="Muema E."/>
        </authorList>
    </citation>
    <scope>NUCLEOTIDE SEQUENCE [LARGE SCALE GENOMIC DNA]</scope>
    <source>
        <strain evidence="3">1330</strain>
    </source>
</reference>
<gene>
    <name evidence="2" type="ORF">O7A05_18035</name>
</gene>
<name>A0ABU8KEC8_9HYPH</name>
<evidence type="ECO:0000313" key="2">
    <source>
        <dbReference type="EMBL" id="MEI9404053.1"/>
    </source>
</evidence>
<dbReference type="RefSeq" id="WP_337094351.1">
    <property type="nucleotide sequence ID" value="NZ_JAPYKO010000012.1"/>
</dbReference>
<dbReference type="EMBL" id="JAPYKO010000012">
    <property type="protein sequence ID" value="MEI9404053.1"/>
    <property type="molecule type" value="Genomic_DNA"/>
</dbReference>
<feature type="region of interest" description="Disordered" evidence="1">
    <location>
        <begin position="1"/>
        <end position="31"/>
    </location>
</feature>
<evidence type="ECO:0000313" key="3">
    <source>
        <dbReference type="Proteomes" id="UP001366503"/>
    </source>
</evidence>
<proteinExistence type="predicted"/>
<protein>
    <submittedName>
        <fullName evidence="2">RiPP</fullName>
    </submittedName>
</protein>